<dbReference type="Proteomes" id="UP000279673">
    <property type="component" value="Unassembled WGS sequence"/>
</dbReference>
<dbReference type="GO" id="GO:0004672">
    <property type="term" value="F:protein kinase activity"/>
    <property type="evidence" value="ECO:0007669"/>
    <property type="project" value="UniProtKB-ARBA"/>
</dbReference>
<dbReference type="InterPro" id="IPR008207">
    <property type="entry name" value="Sig_transdc_His_kin_Hpt_dom"/>
</dbReference>
<evidence type="ECO:0000313" key="5">
    <source>
        <dbReference type="Proteomes" id="UP000279673"/>
    </source>
</evidence>
<dbReference type="PROSITE" id="PS50894">
    <property type="entry name" value="HPT"/>
    <property type="match status" value="1"/>
</dbReference>
<accession>A0A421BNX3</accession>
<evidence type="ECO:0000259" key="3">
    <source>
        <dbReference type="PROSITE" id="PS50894"/>
    </source>
</evidence>
<comment type="caution">
    <text evidence="4">The sequence shown here is derived from an EMBL/GenBank/DDBJ whole genome shotgun (WGS) entry which is preliminary data.</text>
</comment>
<protein>
    <submittedName>
        <fullName evidence="4">Hpt domain-containing protein</fullName>
    </submittedName>
</protein>
<feature type="modified residue" description="Phosphohistidine" evidence="2">
    <location>
        <position position="63"/>
    </location>
</feature>
<name>A0A421BNX3_9RHOB</name>
<reference evidence="4 5" key="1">
    <citation type="submission" date="2018-10" db="EMBL/GenBank/DDBJ databases">
        <title>Rhodobacter sp . BO-81.</title>
        <authorList>
            <person name="Im W.T."/>
        </authorList>
    </citation>
    <scope>NUCLEOTIDE SEQUENCE [LARGE SCALE GENOMIC DNA]</scope>
    <source>
        <strain evidence="4 5">BO-81</strain>
    </source>
</reference>
<dbReference type="InterPro" id="IPR036641">
    <property type="entry name" value="HPT_dom_sf"/>
</dbReference>
<sequence length="121" mass="12768">MIMPAPSFPGPMPAPLAKALAEARAQFTERLVPQIVEVERLQAALDDPAQAAEAIGALAFLVHKISGVAATVGFPELGTRAAELDGQLQRLLRMPQPKVPAGLAVMLDPLMDLMEAAAFDD</sequence>
<organism evidence="4 5">
    <name type="scientific">Paenirhodobacter hankyongi</name>
    <dbReference type="NCBI Taxonomy" id="2294033"/>
    <lineage>
        <taxon>Bacteria</taxon>
        <taxon>Pseudomonadati</taxon>
        <taxon>Pseudomonadota</taxon>
        <taxon>Alphaproteobacteria</taxon>
        <taxon>Rhodobacterales</taxon>
        <taxon>Rhodobacter group</taxon>
        <taxon>Paenirhodobacter</taxon>
    </lineage>
</organism>
<dbReference type="SUPFAM" id="SSF47226">
    <property type="entry name" value="Histidine-containing phosphotransfer domain, HPT domain"/>
    <property type="match status" value="1"/>
</dbReference>
<dbReference type="Pfam" id="PF01627">
    <property type="entry name" value="Hpt"/>
    <property type="match status" value="1"/>
</dbReference>
<dbReference type="EMBL" id="RCHI01000008">
    <property type="protein sequence ID" value="RLL64783.1"/>
    <property type="molecule type" value="Genomic_DNA"/>
</dbReference>
<evidence type="ECO:0000313" key="4">
    <source>
        <dbReference type="EMBL" id="RLL64783.1"/>
    </source>
</evidence>
<keyword evidence="2" id="KW-0597">Phosphoprotein</keyword>
<keyword evidence="5" id="KW-1185">Reference proteome</keyword>
<evidence type="ECO:0000256" key="1">
    <source>
        <dbReference type="ARBA" id="ARBA00023012"/>
    </source>
</evidence>
<dbReference type="GO" id="GO:0000160">
    <property type="term" value="P:phosphorelay signal transduction system"/>
    <property type="evidence" value="ECO:0007669"/>
    <property type="project" value="UniProtKB-KW"/>
</dbReference>
<keyword evidence="1" id="KW-0902">Two-component regulatory system</keyword>
<dbReference type="AlphaFoldDB" id="A0A421BNX3"/>
<feature type="domain" description="HPt" evidence="3">
    <location>
        <begin position="16"/>
        <end position="121"/>
    </location>
</feature>
<proteinExistence type="predicted"/>
<gene>
    <name evidence="4" type="ORF">DYS74_10680</name>
</gene>
<evidence type="ECO:0000256" key="2">
    <source>
        <dbReference type="PROSITE-ProRule" id="PRU00110"/>
    </source>
</evidence>
<dbReference type="Gene3D" id="1.20.120.160">
    <property type="entry name" value="HPT domain"/>
    <property type="match status" value="1"/>
</dbReference>